<dbReference type="Proteomes" id="UP000570595">
    <property type="component" value="Unassembled WGS sequence"/>
</dbReference>
<name>A0A7J6L8R6_PEROL</name>
<comment type="caution">
    <text evidence="1">The sequence shown here is derived from an EMBL/GenBank/DDBJ whole genome shotgun (WGS) entry which is preliminary data.</text>
</comment>
<evidence type="ECO:0000313" key="1">
    <source>
        <dbReference type="EMBL" id="KAF4655591.1"/>
    </source>
</evidence>
<accession>A0A7J6L8R6</accession>
<dbReference type="EMBL" id="JABAHT010000458">
    <property type="protein sequence ID" value="KAF4655591.1"/>
    <property type="molecule type" value="Genomic_DNA"/>
</dbReference>
<dbReference type="AlphaFoldDB" id="A0A7J6L8R6"/>
<organism evidence="1 2">
    <name type="scientific">Perkinsus olseni</name>
    <name type="common">Perkinsus atlanticus</name>
    <dbReference type="NCBI Taxonomy" id="32597"/>
    <lineage>
        <taxon>Eukaryota</taxon>
        <taxon>Sar</taxon>
        <taxon>Alveolata</taxon>
        <taxon>Perkinsozoa</taxon>
        <taxon>Perkinsea</taxon>
        <taxon>Perkinsida</taxon>
        <taxon>Perkinsidae</taxon>
        <taxon>Perkinsus</taxon>
    </lineage>
</organism>
<sequence length="154" mass="17320">MPRIRLYQWRTPSNEPVKSMAHLSREFGSALVVQLEAIVKSSPSPSGKLELLAFELGEENITVHETESGQVIILDVDLLVKATDTLIPVANPFERAREVDCVNMRRSVQGVRHAGERWLARHLEREFDFTINSQRVGHDEVVPNVNVLANVLSV</sequence>
<protein>
    <submittedName>
        <fullName evidence="1">Uncharacterized protein</fullName>
    </submittedName>
</protein>
<gene>
    <name evidence="1" type="ORF">FOZ61_007490</name>
</gene>
<evidence type="ECO:0000313" key="2">
    <source>
        <dbReference type="Proteomes" id="UP000570595"/>
    </source>
</evidence>
<reference evidence="1 2" key="1">
    <citation type="submission" date="2020-04" db="EMBL/GenBank/DDBJ databases">
        <title>Perkinsus olseni comparative genomics.</title>
        <authorList>
            <person name="Bogema D.R."/>
        </authorList>
    </citation>
    <scope>NUCLEOTIDE SEQUENCE [LARGE SCALE GENOMIC DNA]</scope>
    <source>
        <strain evidence="1">ATCC PRA-179</strain>
    </source>
</reference>
<proteinExistence type="predicted"/>